<dbReference type="PROSITE" id="PS51123">
    <property type="entry name" value="OMPA_2"/>
    <property type="match status" value="1"/>
</dbReference>
<feature type="region of interest" description="Disordered" evidence="5">
    <location>
        <begin position="203"/>
        <end position="231"/>
    </location>
</feature>
<evidence type="ECO:0000313" key="8">
    <source>
        <dbReference type="EMBL" id="GGB47434.1"/>
    </source>
</evidence>
<name>A0A916TJ07_9MICO</name>
<evidence type="ECO:0000256" key="2">
    <source>
        <dbReference type="ARBA" id="ARBA00023136"/>
    </source>
</evidence>
<dbReference type="InterPro" id="IPR006664">
    <property type="entry name" value="OMP_bac"/>
</dbReference>
<keyword evidence="6" id="KW-0732">Signal</keyword>
<dbReference type="PANTHER" id="PTHR30329:SF21">
    <property type="entry name" value="LIPOPROTEIN YIAD-RELATED"/>
    <property type="match status" value="1"/>
</dbReference>
<feature type="region of interest" description="Disordered" evidence="5">
    <location>
        <begin position="312"/>
        <end position="349"/>
    </location>
</feature>
<dbReference type="RefSeq" id="WP_188839152.1">
    <property type="nucleotide sequence ID" value="NZ_BMHI01000008.1"/>
</dbReference>
<feature type="domain" description="OmpA-like" evidence="7">
    <location>
        <begin position="229"/>
        <end position="347"/>
    </location>
</feature>
<dbReference type="InterPro" id="IPR006665">
    <property type="entry name" value="OmpA-like"/>
</dbReference>
<dbReference type="PANTHER" id="PTHR30329">
    <property type="entry name" value="STATOR ELEMENT OF FLAGELLAR MOTOR COMPLEX"/>
    <property type="match status" value="1"/>
</dbReference>
<dbReference type="Proteomes" id="UP000636793">
    <property type="component" value="Unassembled WGS sequence"/>
</dbReference>
<dbReference type="EMBL" id="BMHI01000008">
    <property type="protein sequence ID" value="GGB47434.1"/>
    <property type="molecule type" value="Genomic_DNA"/>
</dbReference>
<dbReference type="InterPro" id="IPR050330">
    <property type="entry name" value="Bact_OuterMem_StrucFunc"/>
</dbReference>
<organism evidence="8 9">
    <name type="scientific">Flexivirga endophytica</name>
    <dbReference type="NCBI Taxonomy" id="1849103"/>
    <lineage>
        <taxon>Bacteria</taxon>
        <taxon>Bacillati</taxon>
        <taxon>Actinomycetota</taxon>
        <taxon>Actinomycetes</taxon>
        <taxon>Micrococcales</taxon>
        <taxon>Dermacoccaceae</taxon>
        <taxon>Flexivirga</taxon>
    </lineage>
</organism>
<dbReference type="CDD" id="cd07185">
    <property type="entry name" value="OmpA_C-like"/>
    <property type="match status" value="1"/>
</dbReference>
<comment type="caution">
    <text evidence="8">The sequence shown here is derived from an EMBL/GenBank/DDBJ whole genome shotgun (WGS) entry which is preliminary data.</text>
</comment>
<evidence type="ECO:0000256" key="1">
    <source>
        <dbReference type="ARBA" id="ARBA00004442"/>
    </source>
</evidence>
<keyword evidence="9" id="KW-1185">Reference proteome</keyword>
<dbReference type="SUPFAM" id="SSF103088">
    <property type="entry name" value="OmpA-like"/>
    <property type="match status" value="1"/>
</dbReference>
<dbReference type="PRINTS" id="PR01021">
    <property type="entry name" value="OMPADOMAIN"/>
</dbReference>
<keyword evidence="3" id="KW-0998">Cell outer membrane</keyword>
<feature type="signal peptide" evidence="6">
    <location>
        <begin position="1"/>
        <end position="30"/>
    </location>
</feature>
<gene>
    <name evidence="8" type="ORF">GCM10011492_43260</name>
</gene>
<dbReference type="Gene3D" id="3.30.1330.60">
    <property type="entry name" value="OmpA-like domain"/>
    <property type="match status" value="1"/>
</dbReference>
<evidence type="ECO:0000256" key="6">
    <source>
        <dbReference type="SAM" id="SignalP"/>
    </source>
</evidence>
<dbReference type="InterPro" id="IPR036737">
    <property type="entry name" value="OmpA-like_sf"/>
</dbReference>
<protein>
    <recommendedName>
        <fullName evidence="7">OmpA-like domain-containing protein</fullName>
    </recommendedName>
</protein>
<reference evidence="8" key="2">
    <citation type="submission" date="2020-09" db="EMBL/GenBank/DDBJ databases">
        <authorList>
            <person name="Sun Q."/>
            <person name="Zhou Y."/>
        </authorList>
    </citation>
    <scope>NUCLEOTIDE SEQUENCE</scope>
    <source>
        <strain evidence="8">CGMCC 1.15085</strain>
    </source>
</reference>
<evidence type="ECO:0000256" key="5">
    <source>
        <dbReference type="SAM" id="MobiDB-lite"/>
    </source>
</evidence>
<dbReference type="Pfam" id="PF00691">
    <property type="entry name" value="OmpA"/>
    <property type="match status" value="1"/>
</dbReference>
<sequence>MLSSVRVRGGALAASVAVLLTGAVAAPASAAGTDDIPIAGTFVYNGYNDPSNAEVHGAIHAVVRVPGGTAVYYSIGGKGASPGAVMPTVGLASSYPVGAAWSVSVVDTSGLKLYLPLGTSDRKCLCSNQSDITDYGGTSKPEVGWAILPPLPKDLKSVTVRFGFGNLVVDVPVTDELPSPASAKAPVILGGGWPQLPDEASIKQADPKPSIRPLVSNVADPDTATKRSSDETAISVDSDVLFDYGKASLTPKAQGTLQKVAAELSAKGAGNVSVVGYTDSSGSESFNQTLSERRATSVQKALQKLVHKKGLTFSSSGKGEKDPVADNATDDGRKLNRRVTVTFKTGGGQ</sequence>
<feature type="compositionally biased region" description="Basic and acidic residues" evidence="5">
    <location>
        <begin position="318"/>
        <end position="334"/>
    </location>
</feature>
<feature type="chain" id="PRO_5037148614" description="OmpA-like domain-containing protein" evidence="6">
    <location>
        <begin position="31"/>
        <end position="349"/>
    </location>
</feature>
<dbReference type="GO" id="GO:0009279">
    <property type="term" value="C:cell outer membrane"/>
    <property type="evidence" value="ECO:0007669"/>
    <property type="project" value="UniProtKB-SubCell"/>
</dbReference>
<accession>A0A916TJ07</accession>
<dbReference type="AlphaFoldDB" id="A0A916TJ07"/>
<evidence type="ECO:0000259" key="7">
    <source>
        <dbReference type="PROSITE" id="PS51123"/>
    </source>
</evidence>
<reference evidence="8" key="1">
    <citation type="journal article" date="2014" name="Int. J. Syst. Evol. Microbiol.">
        <title>Complete genome sequence of Corynebacterium casei LMG S-19264T (=DSM 44701T), isolated from a smear-ripened cheese.</title>
        <authorList>
            <consortium name="US DOE Joint Genome Institute (JGI-PGF)"/>
            <person name="Walter F."/>
            <person name="Albersmeier A."/>
            <person name="Kalinowski J."/>
            <person name="Ruckert C."/>
        </authorList>
    </citation>
    <scope>NUCLEOTIDE SEQUENCE</scope>
    <source>
        <strain evidence="8">CGMCC 1.15085</strain>
    </source>
</reference>
<comment type="subcellular location">
    <subcellularLocation>
        <location evidence="1">Cell outer membrane</location>
    </subcellularLocation>
</comment>
<keyword evidence="2 4" id="KW-0472">Membrane</keyword>
<evidence type="ECO:0000256" key="3">
    <source>
        <dbReference type="ARBA" id="ARBA00023237"/>
    </source>
</evidence>
<evidence type="ECO:0000256" key="4">
    <source>
        <dbReference type="PROSITE-ProRule" id="PRU00473"/>
    </source>
</evidence>
<evidence type="ECO:0000313" key="9">
    <source>
        <dbReference type="Proteomes" id="UP000636793"/>
    </source>
</evidence>
<proteinExistence type="predicted"/>